<dbReference type="PANTHER" id="PTHR34964">
    <property type="entry name" value="MEMBRANE LIPOPROTEIN-RELATED"/>
    <property type="match status" value="1"/>
</dbReference>
<feature type="transmembrane region" description="Helical" evidence="2">
    <location>
        <begin position="46"/>
        <end position="67"/>
    </location>
</feature>
<dbReference type="Proteomes" id="UP000032304">
    <property type="component" value="Chromosome 6"/>
</dbReference>
<feature type="compositionally biased region" description="Low complexity" evidence="1">
    <location>
        <begin position="130"/>
        <end position="141"/>
    </location>
</feature>
<accession>A0A0D2RN30</accession>
<keyword evidence="4" id="KW-1185">Reference proteome</keyword>
<gene>
    <name evidence="3" type="ORF">B456_006G005900</name>
</gene>
<reference evidence="3 4" key="1">
    <citation type="journal article" date="2012" name="Nature">
        <title>Repeated polyploidization of Gossypium genomes and the evolution of spinnable cotton fibres.</title>
        <authorList>
            <person name="Paterson A.H."/>
            <person name="Wendel J.F."/>
            <person name="Gundlach H."/>
            <person name="Guo H."/>
            <person name="Jenkins J."/>
            <person name="Jin D."/>
            <person name="Llewellyn D."/>
            <person name="Showmaker K.C."/>
            <person name="Shu S."/>
            <person name="Udall J."/>
            <person name="Yoo M.J."/>
            <person name="Byers R."/>
            <person name="Chen W."/>
            <person name="Doron-Faigenboim A."/>
            <person name="Duke M.V."/>
            <person name="Gong L."/>
            <person name="Grimwood J."/>
            <person name="Grover C."/>
            <person name="Grupp K."/>
            <person name="Hu G."/>
            <person name="Lee T.H."/>
            <person name="Li J."/>
            <person name="Lin L."/>
            <person name="Liu T."/>
            <person name="Marler B.S."/>
            <person name="Page J.T."/>
            <person name="Roberts A.W."/>
            <person name="Romanel E."/>
            <person name="Sanders W.S."/>
            <person name="Szadkowski E."/>
            <person name="Tan X."/>
            <person name="Tang H."/>
            <person name="Xu C."/>
            <person name="Wang J."/>
            <person name="Wang Z."/>
            <person name="Zhang D."/>
            <person name="Zhang L."/>
            <person name="Ashrafi H."/>
            <person name="Bedon F."/>
            <person name="Bowers J.E."/>
            <person name="Brubaker C.L."/>
            <person name="Chee P.W."/>
            <person name="Das S."/>
            <person name="Gingle A.R."/>
            <person name="Haigler C.H."/>
            <person name="Harker D."/>
            <person name="Hoffmann L.V."/>
            <person name="Hovav R."/>
            <person name="Jones D.C."/>
            <person name="Lemke C."/>
            <person name="Mansoor S."/>
            <person name="ur Rahman M."/>
            <person name="Rainville L.N."/>
            <person name="Rambani A."/>
            <person name="Reddy U.K."/>
            <person name="Rong J.K."/>
            <person name="Saranga Y."/>
            <person name="Scheffler B.E."/>
            <person name="Scheffler J.A."/>
            <person name="Stelly D.M."/>
            <person name="Triplett B.A."/>
            <person name="Van Deynze A."/>
            <person name="Vaslin M.F."/>
            <person name="Waghmare V.N."/>
            <person name="Walford S.A."/>
            <person name="Wright R.J."/>
            <person name="Zaki E.A."/>
            <person name="Zhang T."/>
            <person name="Dennis E.S."/>
            <person name="Mayer K.F."/>
            <person name="Peterson D.G."/>
            <person name="Rokhsar D.S."/>
            <person name="Wang X."/>
            <person name="Schmutz J."/>
        </authorList>
    </citation>
    <scope>NUCLEOTIDE SEQUENCE [LARGE SCALE GENOMIC DNA]</scope>
</reference>
<keyword evidence="2" id="KW-0472">Membrane</keyword>
<organism evidence="3 4">
    <name type="scientific">Gossypium raimondii</name>
    <name type="common">Peruvian cotton</name>
    <name type="synonym">Gossypium klotzschianum subsp. raimondii</name>
    <dbReference type="NCBI Taxonomy" id="29730"/>
    <lineage>
        <taxon>Eukaryota</taxon>
        <taxon>Viridiplantae</taxon>
        <taxon>Streptophyta</taxon>
        <taxon>Embryophyta</taxon>
        <taxon>Tracheophyta</taxon>
        <taxon>Spermatophyta</taxon>
        <taxon>Magnoliopsida</taxon>
        <taxon>eudicotyledons</taxon>
        <taxon>Gunneridae</taxon>
        <taxon>Pentapetalae</taxon>
        <taxon>rosids</taxon>
        <taxon>malvids</taxon>
        <taxon>Malvales</taxon>
        <taxon>Malvaceae</taxon>
        <taxon>Malvoideae</taxon>
        <taxon>Gossypium</taxon>
    </lineage>
</organism>
<feature type="region of interest" description="Disordered" evidence="1">
    <location>
        <begin position="96"/>
        <end position="154"/>
    </location>
</feature>
<evidence type="ECO:0000313" key="4">
    <source>
        <dbReference type="Proteomes" id="UP000032304"/>
    </source>
</evidence>
<evidence type="ECO:0000313" key="3">
    <source>
        <dbReference type="EMBL" id="KJB33289.1"/>
    </source>
</evidence>
<dbReference type="eggNOG" id="ENOG502S90I">
    <property type="taxonomic scope" value="Eukaryota"/>
</dbReference>
<dbReference type="Gramene" id="KJB33289">
    <property type="protein sequence ID" value="KJB33289"/>
    <property type="gene ID" value="B456_006G005900"/>
</dbReference>
<dbReference type="EMBL" id="CM001745">
    <property type="protein sequence ID" value="KJB33289.1"/>
    <property type="molecule type" value="Genomic_DNA"/>
</dbReference>
<keyword evidence="2" id="KW-1133">Transmembrane helix</keyword>
<dbReference type="OMA" id="LPWAFWF"/>
<sequence length="154" mass="16530">MPDSDPGRTYIWTISGILFLCVTIGGGCLLVYMTSPESQSSKSLPIVGLILVCMPWIFWILTVLYRITSRAFGFRMVTGNLYGDLDIGGGAADNGSNDIDVNAKDAPIAPSNDEAKNGQERNTKRDGRPSSTSSNDVSITSHESEIPLSLSKAL</sequence>
<protein>
    <submittedName>
        <fullName evidence="3">Uncharacterized protein</fullName>
    </submittedName>
</protein>
<evidence type="ECO:0000256" key="1">
    <source>
        <dbReference type="SAM" id="MobiDB-lite"/>
    </source>
</evidence>
<dbReference type="AlphaFoldDB" id="A0A0D2RN30"/>
<dbReference type="PANTHER" id="PTHR34964:SF1">
    <property type="entry name" value="MEMBRANE LIPOPROTEIN"/>
    <property type="match status" value="1"/>
</dbReference>
<evidence type="ECO:0000256" key="2">
    <source>
        <dbReference type="SAM" id="Phobius"/>
    </source>
</evidence>
<feature type="compositionally biased region" description="Basic and acidic residues" evidence="1">
    <location>
        <begin position="113"/>
        <end position="128"/>
    </location>
</feature>
<name>A0A0D2RN30_GOSRA</name>
<feature type="transmembrane region" description="Helical" evidence="2">
    <location>
        <begin position="12"/>
        <end position="34"/>
    </location>
</feature>
<proteinExistence type="predicted"/>
<keyword evidence="2" id="KW-0812">Transmembrane</keyword>